<dbReference type="PROSITE" id="PS50929">
    <property type="entry name" value="ABC_TM1F"/>
    <property type="match status" value="1"/>
</dbReference>
<feature type="transmembrane region" description="Helical" evidence="10">
    <location>
        <begin position="278"/>
        <end position="301"/>
    </location>
</feature>
<dbReference type="SUPFAM" id="SSF52540">
    <property type="entry name" value="P-loop containing nucleoside triphosphate hydrolases"/>
    <property type="match status" value="1"/>
</dbReference>
<keyword evidence="15" id="KW-1185">Reference proteome</keyword>
<dbReference type="Pfam" id="PF00005">
    <property type="entry name" value="ABC_tran"/>
    <property type="match status" value="1"/>
</dbReference>
<dbReference type="InterPro" id="IPR027417">
    <property type="entry name" value="P-loop_NTPase"/>
</dbReference>
<keyword evidence="7" id="KW-0067">ATP-binding</keyword>
<feature type="domain" description="Peptidase C39" evidence="13">
    <location>
        <begin position="2"/>
        <end position="136"/>
    </location>
</feature>
<dbReference type="PANTHER" id="PTHR43394">
    <property type="entry name" value="ATP-DEPENDENT PERMEASE MDL1, MITOCHONDRIAL"/>
    <property type="match status" value="1"/>
</dbReference>
<evidence type="ECO:0000256" key="3">
    <source>
        <dbReference type="ARBA" id="ARBA00022475"/>
    </source>
</evidence>
<evidence type="ECO:0000256" key="8">
    <source>
        <dbReference type="ARBA" id="ARBA00022989"/>
    </source>
</evidence>
<keyword evidence="8 10" id="KW-1133">Transmembrane helix</keyword>
<dbReference type="Gene3D" id="3.40.50.300">
    <property type="entry name" value="P-loop containing nucleotide triphosphate hydrolases"/>
    <property type="match status" value="1"/>
</dbReference>
<dbReference type="InterPro" id="IPR003439">
    <property type="entry name" value="ABC_transporter-like_ATP-bd"/>
</dbReference>
<dbReference type="CDD" id="cd18587">
    <property type="entry name" value="ABC_6TM_LapB_like"/>
    <property type="match status" value="1"/>
</dbReference>
<evidence type="ECO:0000256" key="7">
    <source>
        <dbReference type="ARBA" id="ARBA00022840"/>
    </source>
</evidence>
<feature type="domain" description="ABC transmembrane type-1" evidence="12">
    <location>
        <begin position="172"/>
        <end position="450"/>
    </location>
</feature>
<dbReference type="Gene3D" id="3.90.70.10">
    <property type="entry name" value="Cysteine proteinases"/>
    <property type="match status" value="1"/>
</dbReference>
<dbReference type="GO" id="GO:0016887">
    <property type="term" value="F:ATP hydrolysis activity"/>
    <property type="evidence" value="ECO:0007669"/>
    <property type="project" value="InterPro"/>
</dbReference>
<evidence type="ECO:0000259" key="11">
    <source>
        <dbReference type="PROSITE" id="PS50893"/>
    </source>
</evidence>
<sequence length="716" mass="79990">MEANINRESLIETLSLYTKVYHKHFSVESLSAGLPKELGKSDLELFSVKDSKSLFTRASLNAGLKSKLIEIDLHNISTLQLPMILLLSSKESCIIDSLSEDKSRAKIITSDNQDILEQWVNLDELNKNYLGFSYMIKKIYKYENEQTNTLKIDQKHWFFSTIKLSKNIYKDVFLASILINLFILATPLFTMSVYDRVIPNNSIETLTVFAVGVLVVYIIDFISKYIRSTLLEVAAKKSDVIISSIIFEKVMDIKMSSFPSSVGSFANNLKDFDTLRSFFTNSTLTALIDFPFAILFLSVIYYIGGNIVIVPLTTIVILLIFALLIKGPIQKYIEELHQVSAQKSSIIVESLQNIETLKTLGMSSHMQWSWEETVGQSASIGLKSRILSSLIPNVTSFFMQLNSVLVVVYGVFLIKDFELTMGGLIAVVILTSRVLAPMGQATGLITNYEDAKTSYKIIDDIINLPSERAEASKYVEYPSFEGDIEFKNVSFAYPGTDVLVLNDVSFSIKSGERVGIIGRIGSGKSTIEKLILRLYEPTEGTILLDGIDINQINPADLRRNIGYVSQEIQLFKGTLRDNIIYRASYASDEELKRSSKISGVEEFVKRHPLGFDMPIGERGTGISGGQKQAIGIARSFLYNVSIMLFDEPSNAMDQLTENNLINSFKKNLRGKTALVVTQKMSMLEVVERVIVMSEGRVYLDGKKADVIKALQGGKSA</sequence>
<keyword evidence="6" id="KW-0378">Hydrolase</keyword>
<dbReference type="PROSITE" id="PS50990">
    <property type="entry name" value="PEPTIDASE_C39"/>
    <property type="match status" value="1"/>
</dbReference>
<dbReference type="KEGG" id="saqt:GJV85_05180"/>
<comment type="subcellular location">
    <subcellularLocation>
        <location evidence="1">Cell membrane</location>
        <topology evidence="1">Multi-pass membrane protein</topology>
    </subcellularLocation>
</comment>
<dbReference type="AlphaFoldDB" id="A0A975AZM3"/>
<evidence type="ECO:0000313" key="14">
    <source>
        <dbReference type="EMBL" id="QSZ41522.1"/>
    </source>
</evidence>
<dbReference type="PANTHER" id="PTHR43394:SF1">
    <property type="entry name" value="ATP-BINDING CASSETTE SUB-FAMILY B MEMBER 10, MITOCHONDRIAL"/>
    <property type="match status" value="1"/>
</dbReference>
<dbReference type="PROSITE" id="PS50893">
    <property type="entry name" value="ABC_TRANSPORTER_2"/>
    <property type="match status" value="1"/>
</dbReference>
<reference evidence="14" key="2">
    <citation type="submission" date="2021-04" db="EMBL/GenBank/DDBJ databases">
        <title>Isolation and characterization of a novel species of the genus Sulfurimonas.</title>
        <authorList>
            <person name="Fukui M."/>
        </authorList>
    </citation>
    <scope>NUCLEOTIDE SEQUENCE</scope>
    <source>
        <strain evidence="14">H1576</strain>
    </source>
</reference>
<dbReference type="Pfam" id="PF00664">
    <property type="entry name" value="ABC_membrane"/>
    <property type="match status" value="1"/>
</dbReference>
<dbReference type="Proteomes" id="UP000671852">
    <property type="component" value="Chromosome"/>
</dbReference>
<dbReference type="SMART" id="SM00382">
    <property type="entry name" value="AAA"/>
    <property type="match status" value="1"/>
</dbReference>
<dbReference type="CDD" id="cd03245">
    <property type="entry name" value="ABCC_bacteriocin_exporters"/>
    <property type="match status" value="1"/>
</dbReference>
<evidence type="ECO:0000256" key="5">
    <source>
        <dbReference type="ARBA" id="ARBA00022741"/>
    </source>
</evidence>
<dbReference type="GO" id="GO:0005886">
    <property type="term" value="C:plasma membrane"/>
    <property type="evidence" value="ECO:0007669"/>
    <property type="project" value="UniProtKB-SubCell"/>
</dbReference>
<keyword evidence="5" id="KW-0547">Nucleotide-binding</keyword>
<evidence type="ECO:0000256" key="4">
    <source>
        <dbReference type="ARBA" id="ARBA00022692"/>
    </source>
</evidence>
<proteinExistence type="predicted"/>
<keyword evidence="3" id="KW-1003">Cell membrane</keyword>
<evidence type="ECO:0000256" key="10">
    <source>
        <dbReference type="SAM" id="Phobius"/>
    </source>
</evidence>
<reference evidence="14" key="1">
    <citation type="submission" date="2019-11" db="EMBL/GenBank/DDBJ databases">
        <authorList>
            <person name="Kojima H."/>
        </authorList>
    </citation>
    <scope>NUCLEOTIDE SEQUENCE</scope>
    <source>
        <strain evidence="14">H1576</strain>
    </source>
</reference>
<keyword evidence="2" id="KW-0813">Transport</keyword>
<evidence type="ECO:0000259" key="13">
    <source>
        <dbReference type="PROSITE" id="PS50990"/>
    </source>
</evidence>
<keyword evidence="4 10" id="KW-0812">Transmembrane</keyword>
<name>A0A975AZM3_9BACT</name>
<evidence type="ECO:0000256" key="6">
    <source>
        <dbReference type="ARBA" id="ARBA00022801"/>
    </source>
</evidence>
<dbReference type="PROSITE" id="PS00211">
    <property type="entry name" value="ABC_TRANSPORTER_1"/>
    <property type="match status" value="1"/>
</dbReference>
<protein>
    <submittedName>
        <fullName evidence="14">Type I secretion system permease/ATPase</fullName>
    </submittedName>
</protein>
<dbReference type="InterPro" id="IPR003593">
    <property type="entry name" value="AAA+_ATPase"/>
</dbReference>
<dbReference type="InterPro" id="IPR017871">
    <property type="entry name" value="ABC_transporter-like_CS"/>
</dbReference>
<dbReference type="InterPro" id="IPR005074">
    <property type="entry name" value="Peptidase_C39"/>
</dbReference>
<feature type="transmembrane region" description="Helical" evidence="10">
    <location>
        <begin position="172"/>
        <end position="194"/>
    </location>
</feature>
<feature type="transmembrane region" description="Helical" evidence="10">
    <location>
        <begin position="390"/>
        <end position="413"/>
    </location>
</feature>
<keyword evidence="9 10" id="KW-0472">Membrane</keyword>
<gene>
    <name evidence="14" type="ORF">GJV85_05180</name>
</gene>
<dbReference type="InterPro" id="IPR039421">
    <property type="entry name" value="Type_1_exporter"/>
</dbReference>
<dbReference type="EMBL" id="CP046072">
    <property type="protein sequence ID" value="QSZ41522.1"/>
    <property type="molecule type" value="Genomic_DNA"/>
</dbReference>
<accession>A0A975AZM3</accession>
<evidence type="ECO:0000256" key="2">
    <source>
        <dbReference type="ARBA" id="ARBA00022448"/>
    </source>
</evidence>
<dbReference type="NCBIfam" id="TIGR03375">
    <property type="entry name" value="type_I_sec_LssB"/>
    <property type="match status" value="1"/>
</dbReference>
<evidence type="ECO:0000256" key="9">
    <source>
        <dbReference type="ARBA" id="ARBA00023136"/>
    </source>
</evidence>
<organism evidence="14 15">
    <name type="scientific">Sulfurimonas aquatica</name>
    <dbReference type="NCBI Taxonomy" id="2672570"/>
    <lineage>
        <taxon>Bacteria</taxon>
        <taxon>Pseudomonadati</taxon>
        <taxon>Campylobacterota</taxon>
        <taxon>Epsilonproteobacteria</taxon>
        <taxon>Campylobacterales</taxon>
        <taxon>Sulfurimonadaceae</taxon>
        <taxon>Sulfurimonas</taxon>
    </lineage>
</organism>
<dbReference type="InterPro" id="IPR036640">
    <property type="entry name" value="ABC1_TM_sf"/>
</dbReference>
<dbReference type="GO" id="GO:0006508">
    <property type="term" value="P:proteolysis"/>
    <property type="evidence" value="ECO:0007669"/>
    <property type="project" value="InterPro"/>
</dbReference>
<dbReference type="SUPFAM" id="SSF90123">
    <property type="entry name" value="ABC transporter transmembrane region"/>
    <property type="match status" value="1"/>
</dbReference>
<evidence type="ECO:0000259" key="12">
    <source>
        <dbReference type="PROSITE" id="PS50929"/>
    </source>
</evidence>
<feature type="transmembrane region" description="Helical" evidence="10">
    <location>
        <begin position="206"/>
        <end position="226"/>
    </location>
</feature>
<dbReference type="GO" id="GO:0015421">
    <property type="term" value="F:ABC-type oligopeptide transporter activity"/>
    <property type="evidence" value="ECO:0007669"/>
    <property type="project" value="TreeGrafter"/>
</dbReference>
<dbReference type="FunFam" id="3.40.50.300:FF:000299">
    <property type="entry name" value="ABC transporter ATP-binding protein/permease"/>
    <property type="match status" value="1"/>
</dbReference>
<dbReference type="Gene3D" id="1.20.1560.10">
    <property type="entry name" value="ABC transporter type 1, transmembrane domain"/>
    <property type="match status" value="1"/>
</dbReference>
<dbReference type="InterPro" id="IPR011527">
    <property type="entry name" value="ABC1_TM_dom"/>
</dbReference>
<evidence type="ECO:0000256" key="1">
    <source>
        <dbReference type="ARBA" id="ARBA00004651"/>
    </source>
</evidence>
<dbReference type="InterPro" id="IPR017750">
    <property type="entry name" value="ATPase_T1SS"/>
</dbReference>
<feature type="domain" description="ABC transporter" evidence="11">
    <location>
        <begin position="484"/>
        <end position="716"/>
    </location>
</feature>
<dbReference type="GO" id="GO:0008233">
    <property type="term" value="F:peptidase activity"/>
    <property type="evidence" value="ECO:0007669"/>
    <property type="project" value="InterPro"/>
</dbReference>
<feature type="transmembrane region" description="Helical" evidence="10">
    <location>
        <begin position="307"/>
        <end position="325"/>
    </location>
</feature>
<evidence type="ECO:0000313" key="15">
    <source>
        <dbReference type="Proteomes" id="UP000671852"/>
    </source>
</evidence>
<dbReference type="GO" id="GO:0005524">
    <property type="term" value="F:ATP binding"/>
    <property type="evidence" value="ECO:0007669"/>
    <property type="project" value="UniProtKB-KW"/>
</dbReference>